<evidence type="ECO:0000313" key="1">
    <source>
        <dbReference type="EMBL" id="KAF5808808.1"/>
    </source>
</evidence>
<reference evidence="1" key="1">
    <citation type="journal article" date="2017" name="Nature">
        <title>The sunflower genome provides insights into oil metabolism, flowering and Asterid evolution.</title>
        <authorList>
            <person name="Badouin H."/>
            <person name="Gouzy J."/>
            <person name="Grassa C.J."/>
            <person name="Murat F."/>
            <person name="Staton S.E."/>
            <person name="Cottret L."/>
            <person name="Lelandais-Briere C."/>
            <person name="Owens G.L."/>
            <person name="Carrere S."/>
            <person name="Mayjonade B."/>
            <person name="Legrand L."/>
            <person name="Gill N."/>
            <person name="Kane N.C."/>
            <person name="Bowers J.E."/>
            <person name="Hubner S."/>
            <person name="Bellec A."/>
            <person name="Berard A."/>
            <person name="Berges H."/>
            <person name="Blanchet N."/>
            <person name="Boniface M.C."/>
            <person name="Brunel D."/>
            <person name="Catrice O."/>
            <person name="Chaidir N."/>
            <person name="Claudel C."/>
            <person name="Donnadieu C."/>
            <person name="Faraut T."/>
            <person name="Fievet G."/>
            <person name="Helmstetter N."/>
            <person name="King M."/>
            <person name="Knapp S.J."/>
            <person name="Lai Z."/>
            <person name="Le Paslier M.C."/>
            <person name="Lippi Y."/>
            <person name="Lorenzon L."/>
            <person name="Mandel J.R."/>
            <person name="Marage G."/>
            <person name="Marchand G."/>
            <person name="Marquand E."/>
            <person name="Bret-Mestries E."/>
            <person name="Morien E."/>
            <person name="Nambeesan S."/>
            <person name="Nguyen T."/>
            <person name="Pegot-Espagnet P."/>
            <person name="Pouilly N."/>
            <person name="Raftis F."/>
            <person name="Sallet E."/>
            <person name="Schiex T."/>
            <person name="Thomas J."/>
            <person name="Vandecasteele C."/>
            <person name="Vares D."/>
            <person name="Vear F."/>
            <person name="Vautrin S."/>
            <person name="Crespi M."/>
            <person name="Mangin B."/>
            <person name="Burke J.M."/>
            <person name="Salse J."/>
            <person name="Munos S."/>
            <person name="Vincourt P."/>
            <person name="Rieseberg L.H."/>
            <person name="Langlade N.B."/>
        </authorList>
    </citation>
    <scope>NUCLEOTIDE SEQUENCE</scope>
    <source>
        <tissue evidence="1">Leaves</tissue>
    </source>
</reference>
<keyword evidence="2" id="KW-1185">Reference proteome</keyword>
<dbReference type="Proteomes" id="UP000215914">
    <property type="component" value="Unassembled WGS sequence"/>
</dbReference>
<evidence type="ECO:0008006" key="3">
    <source>
        <dbReference type="Google" id="ProtNLM"/>
    </source>
</evidence>
<sequence length="185" mass="21439">MVYAIFQHVGSLRRLGSLLGRRRWIGCRLWLGSRKETFRFSQRLCSLWKMFSDYETYVRKFRILTCTGGSWEVINGVMEYTPLGLMRRTFEIPVELTYSELMTWVARKLNLSVEIGFKMSYQFPLSSSDPNKTVVVDIADDEDVKIFIEMAKEPDHGLITLYVTENLPSGQDQSCALMGKIRLKS</sequence>
<dbReference type="AlphaFoldDB" id="A0A9K3NRH1"/>
<reference evidence="1" key="2">
    <citation type="submission" date="2020-06" db="EMBL/GenBank/DDBJ databases">
        <title>Helianthus annuus Genome sequencing and assembly Release 2.</title>
        <authorList>
            <person name="Gouzy J."/>
            <person name="Langlade N."/>
            <person name="Munos S."/>
        </authorList>
    </citation>
    <scope>NUCLEOTIDE SEQUENCE</scope>
    <source>
        <tissue evidence="1">Leaves</tissue>
    </source>
</reference>
<comment type="caution">
    <text evidence="1">The sequence shown here is derived from an EMBL/GenBank/DDBJ whole genome shotgun (WGS) entry which is preliminary data.</text>
</comment>
<dbReference type="EMBL" id="MNCJ02000319">
    <property type="protein sequence ID" value="KAF5808808.1"/>
    <property type="molecule type" value="Genomic_DNA"/>
</dbReference>
<organism evidence="1 2">
    <name type="scientific">Helianthus annuus</name>
    <name type="common">Common sunflower</name>
    <dbReference type="NCBI Taxonomy" id="4232"/>
    <lineage>
        <taxon>Eukaryota</taxon>
        <taxon>Viridiplantae</taxon>
        <taxon>Streptophyta</taxon>
        <taxon>Embryophyta</taxon>
        <taxon>Tracheophyta</taxon>
        <taxon>Spermatophyta</taxon>
        <taxon>Magnoliopsida</taxon>
        <taxon>eudicotyledons</taxon>
        <taxon>Gunneridae</taxon>
        <taxon>Pentapetalae</taxon>
        <taxon>asterids</taxon>
        <taxon>campanulids</taxon>
        <taxon>Asterales</taxon>
        <taxon>Asteraceae</taxon>
        <taxon>Asteroideae</taxon>
        <taxon>Heliantheae alliance</taxon>
        <taxon>Heliantheae</taxon>
        <taxon>Helianthus</taxon>
    </lineage>
</organism>
<protein>
    <recommendedName>
        <fullName evidence="3">PB1 domain-containing protein</fullName>
    </recommendedName>
</protein>
<gene>
    <name evidence="1" type="ORF">HanXRQr2_Chr04g0149771</name>
</gene>
<dbReference type="Gramene" id="mRNA:HanXRQr2_Chr04g0149771">
    <property type="protein sequence ID" value="mRNA:HanXRQr2_Chr04g0149771"/>
    <property type="gene ID" value="HanXRQr2_Chr04g0149771"/>
</dbReference>
<name>A0A9K3NRH1_HELAN</name>
<accession>A0A9K3NRH1</accession>
<proteinExistence type="predicted"/>
<evidence type="ECO:0000313" key="2">
    <source>
        <dbReference type="Proteomes" id="UP000215914"/>
    </source>
</evidence>